<dbReference type="Proteomes" id="UP000732619">
    <property type="component" value="Unassembled WGS sequence"/>
</dbReference>
<proteinExistence type="predicted"/>
<dbReference type="Gene3D" id="3.40.190.10">
    <property type="entry name" value="Periplasmic binding protein-like II"/>
    <property type="match status" value="2"/>
</dbReference>
<protein>
    <submittedName>
        <fullName evidence="4">Amino acid ABC transporter substrate-binding protein</fullName>
    </submittedName>
</protein>
<reference evidence="4" key="1">
    <citation type="submission" date="2019-04" db="EMBL/GenBank/DDBJ databases">
        <title>Evolution of Biomass-Degrading Anaerobic Consortia Revealed by Metagenomics.</title>
        <authorList>
            <person name="Peng X."/>
        </authorList>
    </citation>
    <scope>NUCLEOTIDE SEQUENCE</scope>
    <source>
        <strain evidence="4">SIG14</strain>
    </source>
</reference>
<evidence type="ECO:0000256" key="1">
    <source>
        <dbReference type="ARBA" id="ARBA00004196"/>
    </source>
</evidence>
<comment type="subcellular location">
    <subcellularLocation>
        <location evidence="1">Cell envelope</location>
    </subcellularLocation>
</comment>
<keyword evidence="2" id="KW-0732">Signal</keyword>
<dbReference type="PANTHER" id="PTHR35936:SF34">
    <property type="entry name" value="ABC TRANSPORTER EXTRACELLULAR-BINDING PROTEIN YCKB-RELATED"/>
    <property type="match status" value="1"/>
</dbReference>
<sequence>MNKKIGIILGAALLVFLLIGASSAGWFDFLGGDEAATDNDDSTLVVGFDAEFPPYGYKDDSGEYVGFDLDLAQEVCDRNNWTLVKQPIDWDAKDSELDSGSIDCIWNGFTINGREDDYTWSEPYIDNKQVIVVKTDSGINDLDDLEGKIVETQKDSSALAALEGDQKPLADTFDSLTQIADYNTAFMDLESGACDAVAIDIGVAQYQISQKGSDQYKILDEEISSEQYGVGFKKGNEELRDQIQATLDEMFEDGTVEKIAQKYDEFGVPGSLIQE</sequence>
<dbReference type="Pfam" id="PF00497">
    <property type="entry name" value="SBP_bac_3"/>
    <property type="match status" value="1"/>
</dbReference>
<dbReference type="PANTHER" id="PTHR35936">
    <property type="entry name" value="MEMBRANE-BOUND LYTIC MUREIN TRANSGLYCOSYLASE F"/>
    <property type="match status" value="1"/>
</dbReference>
<dbReference type="PROSITE" id="PS01039">
    <property type="entry name" value="SBP_BACTERIAL_3"/>
    <property type="match status" value="1"/>
</dbReference>
<name>A0A8T3VJJ3_METOL</name>
<evidence type="ECO:0000256" key="2">
    <source>
        <dbReference type="ARBA" id="ARBA00022729"/>
    </source>
</evidence>
<evidence type="ECO:0000313" key="5">
    <source>
        <dbReference type="Proteomes" id="UP000732619"/>
    </source>
</evidence>
<dbReference type="CDD" id="cd00996">
    <property type="entry name" value="PBP2_AatB_like"/>
    <property type="match status" value="1"/>
</dbReference>
<comment type="caution">
    <text evidence="4">The sequence shown here is derived from an EMBL/GenBank/DDBJ whole genome shotgun (WGS) entry which is preliminary data.</text>
</comment>
<dbReference type="InterPro" id="IPR018313">
    <property type="entry name" value="SBP_3_CS"/>
</dbReference>
<organism evidence="4 5">
    <name type="scientific">Methanobrevibacter olleyae</name>
    <dbReference type="NCBI Taxonomy" id="294671"/>
    <lineage>
        <taxon>Archaea</taxon>
        <taxon>Methanobacteriati</taxon>
        <taxon>Methanobacteriota</taxon>
        <taxon>Methanomada group</taxon>
        <taxon>Methanobacteria</taxon>
        <taxon>Methanobacteriales</taxon>
        <taxon>Methanobacteriaceae</taxon>
        <taxon>Methanobrevibacter</taxon>
    </lineage>
</organism>
<gene>
    <name evidence="4" type="ORF">E7Z75_00885</name>
</gene>
<evidence type="ECO:0000313" key="4">
    <source>
        <dbReference type="EMBL" id="MBE6511694.1"/>
    </source>
</evidence>
<dbReference type="SMART" id="SM00062">
    <property type="entry name" value="PBPb"/>
    <property type="match status" value="1"/>
</dbReference>
<dbReference type="AlphaFoldDB" id="A0A8T3VJJ3"/>
<feature type="domain" description="Solute-binding protein family 3/N-terminal" evidence="3">
    <location>
        <begin position="43"/>
        <end position="269"/>
    </location>
</feature>
<evidence type="ECO:0000259" key="3">
    <source>
        <dbReference type="SMART" id="SM00062"/>
    </source>
</evidence>
<dbReference type="SUPFAM" id="SSF53850">
    <property type="entry name" value="Periplasmic binding protein-like II"/>
    <property type="match status" value="1"/>
</dbReference>
<dbReference type="EMBL" id="SUTG01000002">
    <property type="protein sequence ID" value="MBE6511694.1"/>
    <property type="molecule type" value="Genomic_DNA"/>
</dbReference>
<dbReference type="InterPro" id="IPR001638">
    <property type="entry name" value="Solute-binding_3/MltF_N"/>
</dbReference>
<accession>A0A8T3VJJ3</accession>